<comment type="caution">
    <text evidence="8">Lacks conserved residue(s) required for the propagation of feature annotation.</text>
</comment>
<dbReference type="Pfam" id="PF00137">
    <property type="entry name" value="ATP-synt_C"/>
    <property type="match status" value="1"/>
</dbReference>
<dbReference type="Gene3D" id="1.20.20.10">
    <property type="entry name" value="F1F0 ATP synthase subunit C"/>
    <property type="match status" value="1"/>
</dbReference>
<accession>A0A0F0CWL6</accession>
<dbReference type="GO" id="GO:0045259">
    <property type="term" value="C:proton-transporting ATP synthase complex"/>
    <property type="evidence" value="ECO:0007669"/>
    <property type="project" value="UniProtKB-KW"/>
</dbReference>
<gene>
    <name evidence="8" type="primary">atpE</name>
    <name evidence="10" type="ORF">OMAG_000150</name>
</gene>
<feature type="domain" description="V-ATPase proteolipid subunit C-like" evidence="9">
    <location>
        <begin position="7"/>
        <end position="66"/>
    </location>
</feature>
<keyword evidence="4 8" id="KW-0812">Transmembrane</keyword>
<sequence length="70" mass="7348">MVLALPLGLGLAAFGGCIGMGIAMSGAFNAMGRQPEMTNKLLVNMTIACAFIESIIIYVLVVVFMLLGRL</sequence>
<dbReference type="Proteomes" id="UP000033428">
    <property type="component" value="Unassembled WGS sequence"/>
</dbReference>
<protein>
    <recommendedName>
        <fullName evidence="8">ATP synthase subunit c</fullName>
    </recommendedName>
    <alternativeName>
        <fullName evidence="8">ATP synthase F(0) sector subunit c</fullName>
    </alternativeName>
    <alternativeName>
        <fullName evidence="8">F-type ATPase subunit c</fullName>
        <shortName evidence="8">F-ATPase subunit c</shortName>
    </alternativeName>
    <alternativeName>
        <fullName evidence="8">Lipid-binding protein</fullName>
    </alternativeName>
</protein>
<keyword evidence="7 8" id="KW-0472">Membrane</keyword>
<dbReference type="HAMAP" id="MF_01396">
    <property type="entry name" value="ATP_synth_c_bact"/>
    <property type="match status" value="1"/>
</dbReference>
<dbReference type="AlphaFoldDB" id="A0A0F0CWL6"/>
<organism evidence="10 11">
    <name type="scientific">Candidatus Omnitrophus magneticus</name>
    <dbReference type="NCBI Taxonomy" id="1609969"/>
    <lineage>
        <taxon>Bacteria</taxon>
        <taxon>Pseudomonadati</taxon>
        <taxon>Candidatus Omnitrophota</taxon>
        <taxon>Candidatus Omnitrophus</taxon>
    </lineage>
</organism>
<evidence type="ECO:0000256" key="5">
    <source>
        <dbReference type="ARBA" id="ARBA00022989"/>
    </source>
</evidence>
<reference evidence="10 11" key="1">
    <citation type="submission" date="2015-02" db="EMBL/GenBank/DDBJ databases">
        <title>Single-cell genomics of uncultivated deep-branching MTB reveals a conserved set of magnetosome genes.</title>
        <authorList>
            <person name="Kolinko S."/>
            <person name="Richter M."/>
            <person name="Glockner F.O."/>
            <person name="Brachmann A."/>
            <person name="Schuler D."/>
        </authorList>
    </citation>
    <scope>NUCLEOTIDE SEQUENCE [LARGE SCALE GENOMIC DNA]</scope>
    <source>
        <strain evidence="10">SKK-01</strain>
    </source>
</reference>
<feature type="site" description="Reversibly protonated during proton transport" evidence="8">
    <location>
        <position position="53"/>
    </location>
</feature>
<dbReference type="GO" id="GO:0005886">
    <property type="term" value="C:plasma membrane"/>
    <property type="evidence" value="ECO:0007669"/>
    <property type="project" value="UniProtKB-SubCell"/>
</dbReference>
<keyword evidence="5 8" id="KW-1133">Transmembrane helix</keyword>
<evidence type="ECO:0000256" key="1">
    <source>
        <dbReference type="ARBA" id="ARBA00004141"/>
    </source>
</evidence>
<evidence type="ECO:0000256" key="8">
    <source>
        <dbReference type="HAMAP-Rule" id="MF_01396"/>
    </source>
</evidence>
<dbReference type="InterPro" id="IPR035921">
    <property type="entry name" value="F/V-ATP_Csub_sf"/>
</dbReference>
<feature type="transmembrane region" description="Helical" evidence="8">
    <location>
        <begin position="42"/>
        <end position="67"/>
    </location>
</feature>
<comment type="caution">
    <text evidence="10">The sequence shown here is derived from an EMBL/GenBank/DDBJ whole genome shotgun (WGS) entry which is preliminary data.</text>
</comment>
<keyword evidence="8" id="KW-0406">Ion transport</keyword>
<keyword evidence="8" id="KW-1003">Cell membrane</keyword>
<evidence type="ECO:0000256" key="4">
    <source>
        <dbReference type="ARBA" id="ARBA00022692"/>
    </source>
</evidence>
<evidence type="ECO:0000256" key="7">
    <source>
        <dbReference type="ARBA" id="ARBA00023136"/>
    </source>
</evidence>
<comment type="similarity">
    <text evidence="2 8">Belongs to the ATPase C chain family.</text>
</comment>
<evidence type="ECO:0000256" key="3">
    <source>
        <dbReference type="ARBA" id="ARBA00022547"/>
    </source>
</evidence>
<proteinExistence type="inferred from homology"/>
<evidence type="ECO:0000256" key="2">
    <source>
        <dbReference type="ARBA" id="ARBA00006704"/>
    </source>
</evidence>
<dbReference type="SUPFAM" id="SSF81333">
    <property type="entry name" value="F1F0 ATP synthase subunit C"/>
    <property type="match status" value="1"/>
</dbReference>
<dbReference type="InterPro" id="IPR002379">
    <property type="entry name" value="ATPase_proteolipid_c-like_dom"/>
</dbReference>
<evidence type="ECO:0000313" key="11">
    <source>
        <dbReference type="Proteomes" id="UP000033428"/>
    </source>
</evidence>
<evidence type="ECO:0000256" key="6">
    <source>
        <dbReference type="ARBA" id="ARBA00023121"/>
    </source>
</evidence>
<dbReference type="CDD" id="cd18121">
    <property type="entry name" value="ATP-synt_Fo_c"/>
    <property type="match status" value="1"/>
</dbReference>
<dbReference type="GO" id="GO:0046933">
    <property type="term" value="F:proton-transporting ATP synthase activity, rotational mechanism"/>
    <property type="evidence" value="ECO:0007669"/>
    <property type="project" value="UniProtKB-UniRule"/>
</dbReference>
<keyword evidence="6 8" id="KW-0446">Lipid-binding</keyword>
<keyword evidence="8" id="KW-0813">Transport</keyword>
<keyword evidence="8" id="KW-0375">Hydrogen ion transport</keyword>
<keyword evidence="8" id="KW-0066">ATP synthesis</keyword>
<dbReference type="InterPro" id="IPR038662">
    <property type="entry name" value="ATP_synth_F0_csu_sf"/>
</dbReference>
<dbReference type="GO" id="GO:0033177">
    <property type="term" value="C:proton-transporting two-sector ATPase complex, proton-transporting domain"/>
    <property type="evidence" value="ECO:0007669"/>
    <property type="project" value="InterPro"/>
</dbReference>
<keyword evidence="11" id="KW-1185">Reference proteome</keyword>
<dbReference type="InterPro" id="IPR000454">
    <property type="entry name" value="ATP_synth_F0_csu"/>
</dbReference>
<comment type="subcellular location">
    <subcellularLocation>
        <location evidence="8">Cell membrane</location>
        <topology evidence="8">Multi-pass membrane protein</topology>
    </subcellularLocation>
    <subcellularLocation>
        <location evidence="1">Membrane</location>
        <topology evidence="1">Multi-pass membrane protein</topology>
    </subcellularLocation>
</comment>
<name>A0A0F0CWL6_9BACT</name>
<dbReference type="GO" id="GO:0008289">
    <property type="term" value="F:lipid binding"/>
    <property type="evidence" value="ECO:0007669"/>
    <property type="project" value="UniProtKB-KW"/>
</dbReference>
<comment type="function">
    <text evidence="8">Key component of the F(0) channel; it plays a direct role in translocation across the membrane. A homomeric c-ring of between 10-14 subunits forms the central stalk rotor element with the F(1) delta and epsilon subunits.</text>
</comment>
<evidence type="ECO:0000313" key="10">
    <source>
        <dbReference type="EMBL" id="KJJ85966.1"/>
    </source>
</evidence>
<keyword evidence="3 8" id="KW-0138">CF(0)</keyword>
<evidence type="ECO:0000259" key="9">
    <source>
        <dbReference type="Pfam" id="PF00137"/>
    </source>
</evidence>
<dbReference type="PRINTS" id="PR00124">
    <property type="entry name" value="ATPASEC"/>
</dbReference>
<dbReference type="EMBL" id="JYNY01000032">
    <property type="protein sequence ID" value="KJJ85966.1"/>
    <property type="molecule type" value="Genomic_DNA"/>
</dbReference>
<comment type="function">
    <text evidence="8">F(1)F(0) ATP synthase produces ATP from ADP in the presence of a proton or sodium gradient. F-type ATPases consist of two structural domains, F(1) containing the extramembraneous catalytic core and F(0) containing the membrane proton channel, linked together by a central stalk and a peripheral stalk. During catalysis, ATP synthesis in the catalytic domain of F(1) is coupled via a rotary mechanism of the central stalk subunits to proton translocation.</text>
</comment>